<comment type="caution">
    <text evidence="2">The sequence shown here is derived from an EMBL/GenBank/DDBJ whole genome shotgun (WGS) entry which is preliminary data.</text>
</comment>
<evidence type="ECO:0000313" key="2">
    <source>
        <dbReference type="EMBL" id="KAK5844532.1"/>
    </source>
</evidence>
<accession>A0ABR0R060</accession>
<dbReference type="Proteomes" id="UP001358586">
    <property type="component" value="Chromosome 1"/>
</dbReference>
<proteinExistence type="predicted"/>
<organism evidence="2 3">
    <name type="scientific">Gossypium arboreum</name>
    <name type="common">Tree cotton</name>
    <name type="synonym">Gossypium nanking</name>
    <dbReference type="NCBI Taxonomy" id="29729"/>
    <lineage>
        <taxon>Eukaryota</taxon>
        <taxon>Viridiplantae</taxon>
        <taxon>Streptophyta</taxon>
        <taxon>Embryophyta</taxon>
        <taxon>Tracheophyta</taxon>
        <taxon>Spermatophyta</taxon>
        <taxon>Magnoliopsida</taxon>
        <taxon>eudicotyledons</taxon>
        <taxon>Gunneridae</taxon>
        <taxon>Pentapetalae</taxon>
        <taxon>rosids</taxon>
        <taxon>malvids</taxon>
        <taxon>Malvales</taxon>
        <taxon>Malvaceae</taxon>
        <taxon>Malvoideae</taxon>
        <taxon>Gossypium</taxon>
    </lineage>
</organism>
<feature type="domain" description="Reverse transcriptase zinc-binding" evidence="1">
    <location>
        <begin position="12"/>
        <end position="79"/>
    </location>
</feature>
<reference evidence="2 3" key="1">
    <citation type="submission" date="2023-03" db="EMBL/GenBank/DDBJ databases">
        <title>WGS of Gossypium arboreum.</title>
        <authorList>
            <person name="Yu D."/>
        </authorList>
    </citation>
    <scope>NUCLEOTIDE SEQUENCE [LARGE SCALE GENOMIC DNA]</scope>
    <source>
        <tissue evidence="2">Leaf</tissue>
    </source>
</reference>
<protein>
    <recommendedName>
        <fullName evidence="1">Reverse transcriptase zinc-binding domain-containing protein</fullName>
    </recommendedName>
</protein>
<dbReference type="Pfam" id="PF13966">
    <property type="entry name" value="zf-RVT"/>
    <property type="match status" value="1"/>
</dbReference>
<dbReference type="EMBL" id="JARKNE010000001">
    <property type="protein sequence ID" value="KAK5844532.1"/>
    <property type="molecule type" value="Genomic_DNA"/>
</dbReference>
<evidence type="ECO:0000259" key="1">
    <source>
        <dbReference type="Pfam" id="PF13966"/>
    </source>
</evidence>
<sequence length="131" mass="15075">MLSGTNAITIDRRWRQLWKYHGSHRVKTFLWLVSCGSLLMNANQVRQHLATDATCAVCGHGYEDTDHILRKCFPALSIWSNIIKPTSWDECIHSNIQDWIVSNMMYPSLYMTDDSNWKPSLDSFAGYCGTE</sequence>
<gene>
    <name evidence="2" type="ORF">PVK06_000672</name>
</gene>
<name>A0ABR0R060_GOSAR</name>
<dbReference type="InterPro" id="IPR026960">
    <property type="entry name" value="RVT-Znf"/>
</dbReference>
<keyword evidence="3" id="KW-1185">Reference proteome</keyword>
<evidence type="ECO:0000313" key="3">
    <source>
        <dbReference type="Proteomes" id="UP001358586"/>
    </source>
</evidence>